<dbReference type="SMART" id="SM00448">
    <property type="entry name" value="REC"/>
    <property type="match status" value="1"/>
</dbReference>
<evidence type="ECO:0000313" key="5">
    <source>
        <dbReference type="Proteomes" id="UP000032452"/>
    </source>
</evidence>
<organism evidence="4 5">
    <name type="scientific">Aliterella atlantica CENA595</name>
    <dbReference type="NCBI Taxonomy" id="1618023"/>
    <lineage>
        <taxon>Bacteria</taxon>
        <taxon>Bacillati</taxon>
        <taxon>Cyanobacteriota</taxon>
        <taxon>Cyanophyceae</taxon>
        <taxon>Chroococcidiopsidales</taxon>
        <taxon>Aliterellaceae</taxon>
        <taxon>Aliterella</taxon>
    </lineage>
</organism>
<evidence type="ECO:0000313" key="4">
    <source>
        <dbReference type="EMBL" id="KJH71208.1"/>
    </source>
</evidence>
<dbReference type="PANTHER" id="PTHR44591">
    <property type="entry name" value="STRESS RESPONSE REGULATOR PROTEIN 1"/>
    <property type="match status" value="1"/>
</dbReference>
<keyword evidence="1 2" id="KW-0597">Phosphoprotein</keyword>
<evidence type="ECO:0000256" key="2">
    <source>
        <dbReference type="PROSITE-ProRule" id="PRU00169"/>
    </source>
</evidence>
<dbReference type="InterPro" id="IPR001789">
    <property type="entry name" value="Sig_transdc_resp-reg_receiver"/>
</dbReference>
<protein>
    <submittedName>
        <fullName evidence="4">Response regulator receiver protein</fullName>
    </submittedName>
</protein>
<dbReference type="EMBL" id="JYON01000014">
    <property type="protein sequence ID" value="KJH71208.1"/>
    <property type="molecule type" value="Genomic_DNA"/>
</dbReference>
<dbReference type="PANTHER" id="PTHR44591:SF3">
    <property type="entry name" value="RESPONSE REGULATORY DOMAIN-CONTAINING PROTEIN"/>
    <property type="match status" value="1"/>
</dbReference>
<dbReference type="GO" id="GO:0000160">
    <property type="term" value="P:phosphorelay signal transduction system"/>
    <property type="evidence" value="ECO:0007669"/>
    <property type="project" value="InterPro"/>
</dbReference>
<dbReference type="Gene3D" id="3.40.50.2300">
    <property type="match status" value="1"/>
</dbReference>
<comment type="caution">
    <text evidence="4">The sequence shown here is derived from an EMBL/GenBank/DDBJ whole genome shotgun (WGS) entry which is preliminary data.</text>
</comment>
<accession>A0A0D8ZQZ6</accession>
<proteinExistence type="predicted"/>
<dbReference type="AlphaFoldDB" id="A0A0D8ZQZ6"/>
<gene>
    <name evidence="4" type="ORF">UH38_14020</name>
</gene>
<dbReference type="Proteomes" id="UP000032452">
    <property type="component" value="Unassembled WGS sequence"/>
</dbReference>
<keyword evidence="5" id="KW-1185">Reference proteome</keyword>
<dbReference type="InterPro" id="IPR011006">
    <property type="entry name" value="CheY-like_superfamily"/>
</dbReference>
<feature type="modified residue" description="4-aspartylphosphate" evidence="2">
    <location>
        <position position="68"/>
    </location>
</feature>
<name>A0A0D8ZQZ6_9CYAN</name>
<dbReference type="Pfam" id="PF00072">
    <property type="entry name" value="Response_reg"/>
    <property type="match status" value="1"/>
</dbReference>
<sequence>MNLEVGSQKIQANRLKQSTVLAVDDNEDNLMLLTEVLKVFDCALLTATHGQMALMLAHSCHPDLILLDVMLPDINGEEVVHYLKGNPQTEDIPVIAVTALAREEDRDRLLRAGCIDYVSKPYMLEDLESRIRCHLSNVPTACK</sequence>
<dbReference type="OrthoDB" id="514180at2"/>
<evidence type="ECO:0000259" key="3">
    <source>
        <dbReference type="PROSITE" id="PS50110"/>
    </source>
</evidence>
<dbReference type="SUPFAM" id="SSF52172">
    <property type="entry name" value="CheY-like"/>
    <property type="match status" value="1"/>
</dbReference>
<evidence type="ECO:0000256" key="1">
    <source>
        <dbReference type="ARBA" id="ARBA00022553"/>
    </source>
</evidence>
<feature type="domain" description="Response regulatory" evidence="3">
    <location>
        <begin position="19"/>
        <end position="135"/>
    </location>
</feature>
<dbReference type="InterPro" id="IPR050595">
    <property type="entry name" value="Bact_response_regulator"/>
</dbReference>
<dbReference type="PROSITE" id="PS50110">
    <property type="entry name" value="RESPONSE_REGULATORY"/>
    <property type="match status" value="1"/>
</dbReference>
<reference evidence="4 5" key="1">
    <citation type="submission" date="2015-02" db="EMBL/GenBank/DDBJ databases">
        <title>Draft genome of a novel marine cyanobacterium (Chroococcales) isolated from South Atlantic Ocean.</title>
        <authorList>
            <person name="Rigonato J."/>
            <person name="Alvarenga D.O."/>
            <person name="Branco L.H."/>
            <person name="Varani A.M."/>
            <person name="Brandini F.P."/>
            <person name="Fiore M.F."/>
        </authorList>
    </citation>
    <scope>NUCLEOTIDE SEQUENCE [LARGE SCALE GENOMIC DNA]</scope>
    <source>
        <strain evidence="4 5">CENA595</strain>
    </source>
</reference>
<dbReference type="STRING" id="1618023.UH38_14020"/>